<gene>
    <name evidence="1" type="primary">Tefm</name>
    <name evidence="1" type="ORF">g.15649</name>
</gene>
<organism evidence="1">
    <name type="scientific">Zeugodacus cucurbitae</name>
    <name type="common">Melon fruit fly</name>
    <name type="synonym">Bactrocera cucurbitae</name>
    <dbReference type="NCBI Taxonomy" id="28588"/>
    <lineage>
        <taxon>Eukaryota</taxon>
        <taxon>Metazoa</taxon>
        <taxon>Ecdysozoa</taxon>
        <taxon>Arthropoda</taxon>
        <taxon>Hexapoda</taxon>
        <taxon>Insecta</taxon>
        <taxon>Pterygota</taxon>
        <taxon>Neoptera</taxon>
        <taxon>Endopterygota</taxon>
        <taxon>Diptera</taxon>
        <taxon>Brachycera</taxon>
        <taxon>Muscomorpha</taxon>
        <taxon>Tephritoidea</taxon>
        <taxon>Tephritidae</taxon>
        <taxon>Zeugodacus</taxon>
        <taxon>Zeugodacus</taxon>
    </lineage>
</organism>
<dbReference type="InterPro" id="IPR039150">
    <property type="entry name" value="TEFM"/>
</dbReference>
<dbReference type="PANTHER" id="PTHR21053">
    <property type="entry name" value="TRANSCRIPTION ELONGATION FACTOR, MITOCHONDRIAL"/>
    <property type="match status" value="1"/>
</dbReference>
<reference evidence="1" key="2">
    <citation type="journal article" date="2015" name="Gigascience">
        <title>Reconstructing a comprehensive transcriptome assembly of a white-pupal translocated strain of the pest fruit fly Bactrocera cucurbitae.</title>
        <authorList>
            <person name="Sim S.B."/>
            <person name="Calla B."/>
            <person name="Hall B."/>
            <person name="DeRego T."/>
            <person name="Geib S.M."/>
        </authorList>
    </citation>
    <scope>NUCLEOTIDE SEQUENCE</scope>
</reference>
<reference evidence="1" key="1">
    <citation type="submission" date="2014-11" db="EMBL/GenBank/DDBJ databases">
        <authorList>
            <person name="Geib S."/>
        </authorList>
    </citation>
    <scope>NUCLEOTIDE SEQUENCE</scope>
</reference>
<keyword evidence="1" id="KW-0251">Elongation factor</keyword>
<dbReference type="GO" id="GO:0003746">
    <property type="term" value="F:translation elongation factor activity"/>
    <property type="evidence" value="ECO:0007669"/>
    <property type="project" value="UniProtKB-KW"/>
</dbReference>
<keyword evidence="1" id="KW-0648">Protein biosynthesis</keyword>
<dbReference type="GO" id="GO:0030337">
    <property type="term" value="F:DNA polymerase processivity factor activity"/>
    <property type="evidence" value="ECO:0007669"/>
    <property type="project" value="TreeGrafter"/>
</dbReference>
<accession>A0A0A1XGT1</accession>
<protein>
    <submittedName>
        <fullName evidence="1">Transcription elongation factor, mitochondrial</fullName>
    </submittedName>
</protein>
<dbReference type="AlphaFoldDB" id="A0A0A1XGT1"/>
<dbReference type="EMBL" id="GBXI01004125">
    <property type="protein sequence ID" value="JAD10167.1"/>
    <property type="molecule type" value="Transcribed_RNA"/>
</dbReference>
<dbReference type="GO" id="GO:0006392">
    <property type="term" value="P:transcription elongation by mitochondrial RNA polymerase"/>
    <property type="evidence" value="ECO:0007669"/>
    <property type="project" value="InterPro"/>
</dbReference>
<proteinExistence type="predicted"/>
<evidence type="ECO:0000313" key="1">
    <source>
        <dbReference type="EMBL" id="JAD10167.1"/>
    </source>
</evidence>
<dbReference type="GO" id="GO:0042645">
    <property type="term" value="C:mitochondrial nucleoid"/>
    <property type="evidence" value="ECO:0007669"/>
    <property type="project" value="TreeGrafter"/>
</dbReference>
<dbReference type="PANTHER" id="PTHR21053:SF2">
    <property type="entry name" value="TRANSCRIPTION ELONGATION FACTOR, MITOCHONDRIAL"/>
    <property type="match status" value="1"/>
</dbReference>
<name>A0A0A1XGT1_ZEUCU</name>
<sequence length="421" mass="47843">MLKYCLSNLVKYSIKNVGKSQSYLFSITKCASTNIDALPTPTPEHNKPTTGKNPLQNYTTEEQHKILTILNKDEDLINYDIAKTRAAKLGAWKKRNGSLNSLEDMLLIEGFTLRIADKFCKSVIGGHVDESKATNSARRRTAGFITPAIDAEHRTELRSCVSIRIGVSSITWARLELPESESINAPCDLTHWQHHDITEKKLHLGDLVQRLLYVDHLIPDADCYIFENPQLAQINSNPGSVDQQNISVQKAQVTAVLAYALCARGRYAQALKNGYESIVDTKKRTDETRPNVFYLRRFLTARLFSQLVGSERVSSEETILQLMRTHYNVSQLLYDEDNEVQNAKENIQNVSLRRNVQFSLVQREMFSRAERFQREFLGQALLLNLAFMRLVVLQDEESIAVVTRNPNKADHRGKTDTTEIS</sequence>